<feature type="domain" description="FHA" evidence="4">
    <location>
        <begin position="44"/>
        <end position="102"/>
    </location>
</feature>
<dbReference type="InterPro" id="IPR000253">
    <property type="entry name" value="FHA_dom"/>
</dbReference>
<dbReference type="OrthoDB" id="687730at2759"/>
<keyword evidence="6" id="KW-1185">Reference proteome</keyword>
<gene>
    <name evidence="5" type="ORF">DIURU_000925</name>
</gene>
<dbReference type="SMART" id="SM00240">
    <property type="entry name" value="FHA"/>
    <property type="match status" value="1"/>
</dbReference>
<dbReference type="PANTHER" id="PTHR15715:SF37">
    <property type="entry name" value="LD47843P"/>
    <property type="match status" value="1"/>
</dbReference>
<keyword evidence="3" id="KW-1133">Transmembrane helix</keyword>
<dbReference type="OMA" id="DNINPIA"/>
<dbReference type="AlphaFoldDB" id="A0A642V2U1"/>
<dbReference type="InterPro" id="IPR051176">
    <property type="entry name" value="Cent_Immune-Sig_Mod"/>
</dbReference>
<dbReference type="VEuPathDB" id="FungiDB:DIURU_000925"/>
<dbReference type="SUPFAM" id="SSF49879">
    <property type="entry name" value="SMAD/FHA domain"/>
    <property type="match status" value="1"/>
</dbReference>
<accession>A0A642V2U1</accession>
<feature type="region of interest" description="Disordered" evidence="2">
    <location>
        <begin position="423"/>
        <end position="478"/>
    </location>
</feature>
<keyword evidence="3" id="KW-0472">Membrane</keyword>
<evidence type="ECO:0000313" key="6">
    <source>
        <dbReference type="Proteomes" id="UP000449547"/>
    </source>
</evidence>
<dbReference type="Proteomes" id="UP000449547">
    <property type="component" value="Unassembled WGS sequence"/>
</dbReference>
<feature type="transmembrane region" description="Helical" evidence="3">
    <location>
        <begin position="482"/>
        <end position="500"/>
    </location>
</feature>
<proteinExistence type="predicted"/>
<feature type="compositionally biased region" description="Low complexity" evidence="2">
    <location>
        <begin position="435"/>
        <end position="447"/>
    </location>
</feature>
<dbReference type="EMBL" id="SWFT01000031">
    <property type="protein sequence ID" value="KAA8906764.1"/>
    <property type="molecule type" value="Genomic_DNA"/>
</dbReference>
<evidence type="ECO:0000256" key="2">
    <source>
        <dbReference type="SAM" id="MobiDB-lite"/>
    </source>
</evidence>
<dbReference type="RefSeq" id="XP_034014278.1">
    <property type="nucleotide sequence ID" value="XM_034159227.1"/>
</dbReference>
<sequence>MPHPKPMSSAPQKRNHVQYYVTLAPINDTFAKKHLPVAMFPETTKLGRPTGTRHKPDVTNGYFDSRVLSRNHAQIFIDPQSGKLMLQDLGSSNGTYLNDFRLGSDPVEIKIGDHVCLGFNVQSESTHKQIALRVDNINVVRNDYHSTLFNTTSNLNSPQYKHLSFIEDIYKRVMEHEQTPQDDTDTSLDIGLFGDINPAIEDDLLGLFSESNAGIYNNSAITNSSTFESIVNTLVADLTRIKQQNNTLRSLYDFLAEYHTKLNNLNTQYLDRQLQKTIDRMEAELAREKLHADHLEQRCQAQEAESRQQADMLGGRIKELEAEVLRLNMLVQAQKIPAPSVRLANDSVDSLSSKEIQSNGHSQFGTMDSFQFVNGDFKSDREQSPSPQANNIPITHDLTEFFNQPSPLRQSFSANGAIRHTSGEISPVMSRSAPEEFPSTTSSPPEKTVIDGDDIKEIEDTSLPPPPPRTSVVSEKKTNDETTISITVVACIALVLGYLIQKVTN</sequence>
<dbReference type="InterPro" id="IPR008984">
    <property type="entry name" value="SMAD_FHA_dom_sf"/>
</dbReference>
<feature type="coiled-coil region" evidence="1">
    <location>
        <begin position="278"/>
        <end position="323"/>
    </location>
</feature>
<feature type="compositionally biased region" description="Basic and acidic residues" evidence="2">
    <location>
        <begin position="448"/>
        <end position="459"/>
    </location>
</feature>
<dbReference type="PROSITE" id="PS50006">
    <property type="entry name" value="FHA_DOMAIN"/>
    <property type="match status" value="1"/>
</dbReference>
<dbReference type="PANTHER" id="PTHR15715">
    <property type="entry name" value="CENTROSOMAL PROTEIN OF 170 KDA"/>
    <property type="match status" value="1"/>
</dbReference>
<protein>
    <recommendedName>
        <fullName evidence="4">FHA domain-containing protein</fullName>
    </recommendedName>
</protein>
<evidence type="ECO:0000259" key="4">
    <source>
        <dbReference type="PROSITE" id="PS50006"/>
    </source>
</evidence>
<evidence type="ECO:0000256" key="1">
    <source>
        <dbReference type="SAM" id="Coils"/>
    </source>
</evidence>
<dbReference type="GO" id="GO:0005737">
    <property type="term" value="C:cytoplasm"/>
    <property type="evidence" value="ECO:0007669"/>
    <property type="project" value="TreeGrafter"/>
</dbReference>
<evidence type="ECO:0000313" key="5">
    <source>
        <dbReference type="EMBL" id="KAA8906764.1"/>
    </source>
</evidence>
<organism evidence="5 6">
    <name type="scientific">Diutina rugosa</name>
    <name type="common">Yeast</name>
    <name type="synonym">Candida rugosa</name>
    <dbReference type="NCBI Taxonomy" id="5481"/>
    <lineage>
        <taxon>Eukaryota</taxon>
        <taxon>Fungi</taxon>
        <taxon>Dikarya</taxon>
        <taxon>Ascomycota</taxon>
        <taxon>Saccharomycotina</taxon>
        <taxon>Pichiomycetes</taxon>
        <taxon>Debaryomycetaceae</taxon>
        <taxon>Diutina</taxon>
    </lineage>
</organism>
<keyword evidence="1" id="KW-0175">Coiled coil</keyword>
<dbReference type="GeneID" id="54779578"/>
<name>A0A642V2U1_DIURU</name>
<dbReference type="Gene3D" id="2.60.200.20">
    <property type="match status" value="1"/>
</dbReference>
<reference evidence="5 6" key="1">
    <citation type="submission" date="2019-07" db="EMBL/GenBank/DDBJ databases">
        <title>Genome assembly of two rare yeast pathogens: Diutina rugosa and Trichomonascus ciferrii.</title>
        <authorList>
            <person name="Mixao V."/>
            <person name="Saus E."/>
            <person name="Hansen A."/>
            <person name="Lass-Flor C."/>
            <person name="Gabaldon T."/>
        </authorList>
    </citation>
    <scope>NUCLEOTIDE SEQUENCE [LARGE SCALE GENOMIC DNA]</scope>
    <source>
        <strain evidence="5 6">CBS 613</strain>
    </source>
</reference>
<dbReference type="Pfam" id="PF00498">
    <property type="entry name" value="FHA"/>
    <property type="match status" value="1"/>
</dbReference>
<evidence type="ECO:0000256" key="3">
    <source>
        <dbReference type="SAM" id="Phobius"/>
    </source>
</evidence>
<keyword evidence="3" id="KW-0812">Transmembrane</keyword>
<comment type="caution">
    <text evidence="5">The sequence shown here is derived from an EMBL/GenBank/DDBJ whole genome shotgun (WGS) entry which is preliminary data.</text>
</comment>